<organism evidence="1 2">
    <name type="scientific">Aminobacter anthyllidis</name>
    <dbReference type="NCBI Taxonomy" id="1035067"/>
    <lineage>
        <taxon>Bacteria</taxon>
        <taxon>Pseudomonadati</taxon>
        <taxon>Pseudomonadota</taxon>
        <taxon>Alphaproteobacteria</taxon>
        <taxon>Hyphomicrobiales</taxon>
        <taxon>Phyllobacteriaceae</taxon>
        <taxon>Aminobacter</taxon>
    </lineage>
</organism>
<comment type="caution">
    <text evidence="1">The sequence shown here is derived from an EMBL/GenBank/DDBJ whole genome shotgun (WGS) entry which is preliminary data.</text>
</comment>
<dbReference type="EMBL" id="JAFLWW010000004">
    <property type="protein sequence ID" value="MBT1156706.1"/>
    <property type="molecule type" value="Genomic_DNA"/>
</dbReference>
<sequence length="233" mass="25891">MTDQPSPSPAQDTLRWVADTLKAYAEEADLPFREAPELASSAFKGATETSAASIASRDLPVNCGGLEIGRYHVLLGLLPEAPREEDILETLRLFRNQCVVARSYIAPNAALDLQLYLIGPRGSEIAEPWHPLALLVERDERVARKLVWLRPDHANNDIKSFADFTKRSFLARPWKHDARFSMATLDNISQAAPDEDMPRTTAGEWVKLAAEHRGDPAALVDGLVRSWEKRGTP</sequence>
<evidence type="ECO:0000313" key="1">
    <source>
        <dbReference type="EMBL" id="MBT1156706.1"/>
    </source>
</evidence>
<name>A0A9X1D664_9HYPH</name>
<gene>
    <name evidence="1" type="ORF">J1C56_13990</name>
</gene>
<protein>
    <submittedName>
        <fullName evidence="1">Uncharacterized protein</fullName>
    </submittedName>
</protein>
<dbReference type="AlphaFoldDB" id="A0A9X1D664"/>
<dbReference type="Pfam" id="PF20289">
    <property type="entry name" value="MComp1"/>
    <property type="match status" value="1"/>
</dbReference>
<proteinExistence type="predicted"/>
<dbReference type="RefSeq" id="WP_214390332.1">
    <property type="nucleotide sequence ID" value="NZ_JAFLWW010000004.1"/>
</dbReference>
<reference evidence="1" key="1">
    <citation type="journal article" date="2021" name="Microorganisms">
        <title>Phylogenomic Reconstruction and Metabolic Potential of the Genus Aminobacter.</title>
        <authorList>
            <person name="Artuso I."/>
            <person name="Turrini P."/>
            <person name="Pirolo M."/>
            <person name="Lugli G.A."/>
            <person name="Ventura M."/>
            <person name="Visca P."/>
        </authorList>
    </citation>
    <scope>NUCLEOTIDE SEQUENCE</scope>
    <source>
        <strain evidence="1">LMG 26462</strain>
    </source>
</reference>
<evidence type="ECO:0000313" key="2">
    <source>
        <dbReference type="Proteomes" id="UP001138921"/>
    </source>
</evidence>
<dbReference type="Proteomes" id="UP001138921">
    <property type="component" value="Unassembled WGS sequence"/>
</dbReference>
<keyword evidence="2" id="KW-1185">Reference proteome</keyword>
<reference evidence="1" key="2">
    <citation type="submission" date="2021-03" db="EMBL/GenBank/DDBJ databases">
        <authorList>
            <person name="Artuso I."/>
            <person name="Turrini P."/>
            <person name="Pirolo M."/>
            <person name="Lugli G.A."/>
            <person name="Ventura M."/>
            <person name="Visca P."/>
        </authorList>
    </citation>
    <scope>NUCLEOTIDE SEQUENCE</scope>
    <source>
        <strain evidence="1">LMG 26462</strain>
    </source>
</reference>
<dbReference type="InterPro" id="IPR046905">
    <property type="entry name" value="ABC-3C_MC1"/>
</dbReference>
<accession>A0A9X1D664</accession>